<name>A0ACC1J1N4_9FUNG</name>
<organism evidence="1 2">
    <name type="scientific">Linderina macrospora</name>
    <dbReference type="NCBI Taxonomy" id="4868"/>
    <lineage>
        <taxon>Eukaryota</taxon>
        <taxon>Fungi</taxon>
        <taxon>Fungi incertae sedis</taxon>
        <taxon>Zoopagomycota</taxon>
        <taxon>Kickxellomycotina</taxon>
        <taxon>Kickxellomycetes</taxon>
        <taxon>Kickxellales</taxon>
        <taxon>Kickxellaceae</taxon>
        <taxon>Linderina</taxon>
    </lineage>
</organism>
<proteinExistence type="predicted"/>
<dbReference type="EMBL" id="JANBPW010004732">
    <property type="protein sequence ID" value="KAJ1934234.1"/>
    <property type="molecule type" value="Genomic_DNA"/>
</dbReference>
<reference evidence="1" key="1">
    <citation type="submission" date="2022-07" db="EMBL/GenBank/DDBJ databases">
        <title>Phylogenomic reconstructions and comparative analyses of Kickxellomycotina fungi.</title>
        <authorList>
            <person name="Reynolds N.K."/>
            <person name="Stajich J.E."/>
            <person name="Barry K."/>
            <person name="Grigoriev I.V."/>
            <person name="Crous P."/>
            <person name="Smith M.E."/>
        </authorList>
    </citation>
    <scope>NUCLEOTIDE SEQUENCE</scope>
    <source>
        <strain evidence="1">NRRL 5244</strain>
    </source>
</reference>
<keyword evidence="2" id="KW-1185">Reference proteome</keyword>
<accession>A0ACC1J1N4</accession>
<evidence type="ECO:0000313" key="1">
    <source>
        <dbReference type="EMBL" id="KAJ1934234.1"/>
    </source>
</evidence>
<dbReference type="Proteomes" id="UP001150603">
    <property type="component" value="Unassembled WGS sequence"/>
</dbReference>
<protein>
    <submittedName>
        <fullName evidence="1">Rho GDP dissociation inhibitor</fullName>
    </submittedName>
</protein>
<sequence>MDLSTPAAVEALSKRTIVIKEGISYSLTIRFKIQHDVVAGLKFLQGVKRKGIPVDRSEEMLGSYGPNSAPYEKQFQAEETPSGMLARGKYAVKSKFIDDDKTVHLEWDWTMEIKKSWE</sequence>
<gene>
    <name evidence="1" type="primary">RDI1_1</name>
    <name evidence="1" type="ORF">FBU59_005767</name>
</gene>
<evidence type="ECO:0000313" key="2">
    <source>
        <dbReference type="Proteomes" id="UP001150603"/>
    </source>
</evidence>
<comment type="caution">
    <text evidence="1">The sequence shown here is derived from an EMBL/GenBank/DDBJ whole genome shotgun (WGS) entry which is preliminary data.</text>
</comment>